<evidence type="ECO:0000313" key="3">
    <source>
        <dbReference type="Proteomes" id="UP000182652"/>
    </source>
</evidence>
<evidence type="ECO:0000313" key="2">
    <source>
        <dbReference type="EMBL" id="SEB45677.1"/>
    </source>
</evidence>
<accession>A0A1H4JHN9</accession>
<sequence length="52" mass="5366">MVLGCVAVCVLGVTFLVGAAGWWSYATGAIALAGAILLGYFGYRNIVLSTKK</sequence>
<reference evidence="2 3" key="1">
    <citation type="submission" date="2016-10" db="EMBL/GenBank/DDBJ databases">
        <authorList>
            <person name="de Groot N.N."/>
        </authorList>
    </citation>
    <scope>NUCLEOTIDE SEQUENCE [LARGE SCALE GENOMIC DNA]</scope>
    <source>
        <strain evidence="2 3">DSM 10495</strain>
    </source>
</reference>
<keyword evidence="3" id="KW-1185">Reference proteome</keyword>
<dbReference type="EMBL" id="FNSN01000003">
    <property type="protein sequence ID" value="SEB45677.1"/>
    <property type="molecule type" value="Genomic_DNA"/>
</dbReference>
<name>A0A1H4JHN9_9MICC</name>
<dbReference type="AlphaFoldDB" id="A0A1H4JHN9"/>
<keyword evidence="1" id="KW-0812">Transmembrane</keyword>
<feature type="transmembrane region" description="Helical" evidence="1">
    <location>
        <begin position="29"/>
        <end position="47"/>
    </location>
</feature>
<protein>
    <submittedName>
        <fullName evidence="2">Uncharacterized protein</fullName>
    </submittedName>
</protein>
<organism evidence="2 3">
    <name type="scientific">Arthrobacter woluwensis</name>
    <dbReference type="NCBI Taxonomy" id="156980"/>
    <lineage>
        <taxon>Bacteria</taxon>
        <taxon>Bacillati</taxon>
        <taxon>Actinomycetota</taxon>
        <taxon>Actinomycetes</taxon>
        <taxon>Micrococcales</taxon>
        <taxon>Micrococcaceae</taxon>
        <taxon>Arthrobacter</taxon>
    </lineage>
</organism>
<gene>
    <name evidence="2" type="ORF">SAMN04489745_0183</name>
</gene>
<dbReference type="Proteomes" id="UP000182652">
    <property type="component" value="Unassembled WGS sequence"/>
</dbReference>
<evidence type="ECO:0000256" key="1">
    <source>
        <dbReference type="SAM" id="Phobius"/>
    </source>
</evidence>
<keyword evidence="1" id="KW-0472">Membrane</keyword>
<proteinExistence type="predicted"/>
<keyword evidence="1" id="KW-1133">Transmembrane helix</keyword>